<dbReference type="OrthoDB" id="2308815at2759"/>
<dbReference type="PANTHER" id="PTHR48229">
    <property type="entry name" value="CAIB/BAIF FAMILY ENZYME (AFU_ORTHOLOGUE AFUA_1G05360)-RELATED"/>
    <property type="match status" value="1"/>
</dbReference>
<dbReference type="Gene3D" id="3.40.50.10540">
    <property type="entry name" value="Crotonobetainyl-coa:carnitine coa-transferase, domain 1"/>
    <property type="match status" value="1"/>
</dbReference>
<dbReference type="EMBL" id="ML213512">
    <property type="protein sequence ID" value="TFK50868.1"/>
    <property type="molecule type" value="Genomic_DNA"/>
</dbReference>
<dbReference type="InterPro" id="IPR003673">
    <property type="entry name" value="CoA-Trfase_fam_III"/>
</dbReference>
<keyword evidence="3" id="KW-1185">Reference proteome</keyword>
<comment type="similarity">
    <text evidence="1">Belongs to the CoA-transferase III family.</text>
</comment>
<dbReference type="STRING" id="5364.A0A5C3N425"/>
<accession>A0A5C3N425</accession>
<dbReference type="GO" id="GO:0003824">
    <property type="term" value="F:catalytic activity"/>
    <property type="evidence" value="ECO:0007669"/>
    <property type="project" value="InterPro"/>
</dbReference>
<dbReference type="Proteomes" id="UP000305948">
    <property type="component" value="Unassembled WGS sequence"/>
</dbReference>
<gene>
    <name evidence="2" type="ORF">OE88DRAFT_1735609</name>
</gene>
<proteinExistence type="inferred from homology"/>
<organism evidence="2 3">
    <name type="scientific">Heliocybe sulcata</name>
    <dbReference type="NCBI Taxonomy" id="5364"/>
    <lineage>
        <taxon>Eukaryota</taxon>
        <taxon>Fungi</taxon>
        <taxon>Dikarya</taxon>
        <taxon>Basidiomycota</taxon>
        <taxon>Agaricomycotina</taxon>
        <taxon>Agaricomycetes</taxon>
        <taxon>Gloeophyllales</taxon>
        <taxon>Gloeophyllaceae</taxon>
        <taxon>Heliocybe</taxon>
    </lineage>
</organism>
<reference evidence="2 3" key="1">
    <citation type="journal article" date="2019" name="Nat. Ecol. Evol.">
        <title>Megaphylogeny resolves global patterns of mushroom evolution.</title>
        <authorList>
            <person name="Varga T."/>
            <person name="Krizsan K."/>
            <person name="Foldi C."/>
            <person name="Dima B."/>
            <person name="Sanchez-Garcia M."/>
            <person name="Sanchez-Ramirez S."/>
            <person name="Szollosi G.J."/>
            <person name="Szarkandi J.G."/>
            <person name="Papp V."/>
            <person name="Albert L."/>
            <person name="Andreopoulos W."/>
            <person name="Angelini C."/>
            <person name="Antonin V."/>
            <person name="Barry K.W."/>
            <person name="Bougher N.L."/>
            <person name="Buchanan P."/>
            <person name="Buyck B."/>
            <person name="Bense V."/>
            <person name="Catcheside P."/>
            <person name="Chovatia M."/>
            <person name="Cooper J."/>
            <person name="Damon W."/>
            <person name="Desjardin D."/>
            <person name="Finy P."/>
            <person name="Geml J."/>
            <person name="Haridas S."/>
            <person name="Hughes K."/>
            <person name="Justo A."/>
            <person name="Karasinski D."/>
            <person name="Kautmanova I."/>
            <person name="Kiss B."/>
            <person name="Kocsube S."/>
            <person name="Kotiranta H."/>
            <person name="LaButti K.M."/>
            <person name="Lechner B.E."/>
            <person name="Liimatainen K."/>
            <person name="Lipzen A."/>
            <person name="Lukacs Z."/>
            <person name="Mihaltcheva S."/>
            <person name="Morgado L.N."/>
            <person name="Niskanen T."/>
            <person name="Noordeloos M.E."/>
            <person name="Ohm R.A."/>
            <person name="Ortiz-Santana B."/>
            <person name="Ovrebo C."/>
            <person name="Racz N."/>
            <person name="Riley R."/>
            <person name="Savchenko A."/>
            <person name="Shiryaev A."/>
            <person name="Soop K."/>
            <person name="Spirin V."/>
            <person name="Szebenyi C."/>
            <person name="Tomsovsky M."/>
            <person name="Tulloss R.E."/>
            <person name="Uehling J."/>
            <person name="Grigoriev I.V."/>
            <person name="Vagvolgyi C."/>
            <person name="Papp T."/>
            <person name="Martin F.M."/>
            <person name="Miettinen O."/>
            <person name="Hibbett D.S."/>
            <person name="Nagy L.G."/>
        </authorList>
    </citation>
    <scope>NUCLEOTIDE SEQUENCE [LARGE SCALE GENOMIC DNA]</scope>
    <source>
        <strain evidence="2 3">OMC1185</strain>
    </source>
</reference>
<dbReference type="InterPro" id="IPR052985">
    <property type="entry name" value="CoA-trans_III_biosynth/detox"/>
</dbReference>
<evidence type="ECO:0000313" key="2">
    <source>
        <dbReference type="EMBL" id="TFK50868.1"/>
    </source>
</evidence>
<protein>
    <recommendedName>
        <fullName evidence="4">CoA-transferase family III</fullName>
    </recommendedName>
</protein>
<evidence type="ECO:0008006" key="4">
    <source>
        <dbReference type="Google" id="ProtNLM"/>
    </source>
</evidence>
<evidence type="ECO:0000256" key="1">
    <source>
        <dbReference type="ARBA" id="ARBA00008383"/>
    </source>
</evidence>
<evidence type="ECO:0000313" key="3">
    <source>
        <dbReference type="Proteomes" id="UP000305948"/>
    </source>
</evidence>
<dbReference type="InterPro" id="IPR023606">
    <property type="entry name" value="CoA-Trfase_III_dom_1_sf"/>
</dbReference>
<name>A0A5C3N425_9AGAM</name>
<dbReference type="Pfam" id="PF02515">
    <property type="entry name" value="CoA_transf_3"/>
    <property type="match status" value="1"/>
</dbReference>
<dbReference type="PANTHER" id="PTHR48229:SF1">
    <property type="entry name" value="ALPHA METHYLACYL-COA RACEMASE-RELATED"/>
    <property type="match status" value="1"/>
</dbReference>
<dbReference type="SUPFAM" id="SSF89796">
    <property type="entry name" value="CoA-transferase family III (CaiB/BaiF)"/>
    <property type="match status" value="2"/>
</dbReference>
<sequence length="591" mass="64836">MSSTMPVFEDTPVPQEAMTILMKLFHEIEVPAEVRDVAQNTIFTGTAEPILPLPHKHFAIASALQGLYGAFASHIFALRTGETPSSVSVDVDHAGLSLAGLMLVEVDGKPLCSALKRIPKIPAEDPLWYQPIKSMVSTVYRCTDGVYFHPHGSLNPRFTIASMGIEPDLEVDEQGAREAVQAFVERRTASDMLQWSVGLGLPGDVCLRPAEFDNSGHGHIASAWKLITPHAQREDLTPPIRFLKSPNTGRPLDGIKVLEMTRVIAGPAIGRHLAELGATVVRFISPHLPDYGFYFQPDFNLGKRAVHIDLRTDRGKAQLRHLLEEADIFVHGYRPGVTDRLGFGNEVLNQIAVNRGKGFVIVSENAYGHEGPWAWRPGFQQIADVVSGLAWETGAACGQNAPIVPCWPITGTSIPHNSRLGLGILTELSDILRPVVMSEHIIDYCTGLMGAIAVLQGLIKRSRHGGSWHAPVSLLQYALFARKQGQYSHAYVRALYESGPRHTGAHAMPAMTSAQISHLKTTMPTLFDARFFETSGSSYGVIRHLKRVVRFTEAEDMPSGFGYSPSWGESKVGWDDEDAQQLEAELRRAGL</sequence>
<dbReference type="AlphaFoldDB" id="A0A5C3N425"/>